<protein>
    <submittedName>
        <fullName evidence="9">FimB/Mfa2 family fimbrial subunit</fullName>
    </submittedName>
</protein>
<organism evidence="9 10">
    <name type="scientific">Marseilla massiliensis</name>
    <dbReference type="NCBI Taxonomy" id="1841864"/>
    <lineage>
        <taxon>Bacteria</taxon>
        <taxon>Pseudomonadati</taxon>
        <taxon>Bacteroidota</taxon>
        <taxon>Bacteroidia</taxon>
        <taxon>Bacteroidales</taxon>
        <taxon>Prevotellaceae</taxon>
        <taxon>Marseilla</taxon>
    </lineage>
</organism>
<evidence type="ECO:0000313" key="10">
    <source>
        <dbReference type="Proteomes" id="UP000706891"/>
    </source>
</evidence>
<comment type="caution">
    <text evidence="9">The sequence shown here is derived from an EMBL/GenBank/DDBJ whole genome shotgun (WGS) entry which is preliminary data.</text>
</comment>
<keyword evidence="7" id="KW-0449">Lipoprotein</keyword>
<dbReference type="RefSeq" id="WP_205105385.1">
    <property type="nucleotide sequence ID" value="NZ_JACJJG010000060.1"/>
</dbReference>
<keyword evidence="4" id="KW-0472">Membrane</keyword>
<evidence type="ECO:0000256" key="3">
    <source>
        <dbReference type="ARBA" id="ARBA00022729"/>
    </source>
</evidence>
<keyword evidence="5" id="KW-0564">Palmitate</keyword>
<dbReference type="Pfam" id="PF08842">
    <property type="entry name" value="Mfa2"/>
    <property type="match status" value="1"/>
</dbReference>
<dbReference type="GO" id="GO:0009279">
    <property type="term" value="C:cell outer membrane"/>
    <property type="evidence" value="ECO:0007669"/>
    <property type="project" value="UniProtKB-SubCell"/>
</dbReference>
<dbReference type="EMBL" id="JACJJG010000060">
    <property type="protein sequence ID" value="MBM6674213.1"/>
    <property type="molecule type" value="Genomic_DNA"/>
</dbReference>
<evidence type="ECO:0000256" key="2">
    <source>
        <dbReference type="ARBA" id="ARBA00007248"/>
    </source>
</evidence>
<keyword evidence="10" id="KW-1185">Reference proteome</keyword>
<feature type="signal peptide" evidence="8">
    <location>
        <begin position="1"/>
        <end position="22"/>
    </location>
</feature>
<evidence type="ECO:0000256" key="6">
    <source>
        <dbReference type="ARBA" id="ARBA00023237"/>
    </source>
</evidence>
<evidence type="ECO:0000256" key="1">
    <source>
        <dbReference type="ARBA" id="ARBA00004442"/>
    </source>
</evidence>
<comment type="similarity">
    <text evidence="2">Belongs to the bacteroidetes fimbrillin superfamily. FimB/Mfa2 family.</text>
</comment>
<reference evidence="9" key="1">
    <citation type="submission" date="2020-08" db="EMBL/GenBank/DDBJ databases">
        <authorList>
            <person name="Cejkova D."/>
            <person name="Kubasova T."/>
            <person name="Jahodarova E."/>
            <person name="Rychlik I."/>
        </authorList>
    </citation>
    <scope>NUCLEOTIDE SEQUENCE</scope>
    <source>
        <strain evidence="9">An824</strain>
    </source>
</reference>
<dbReference type="InterPro" id="IPR014941">
    <property type="entry name" value="FimB/Mfa2/Mfa3"/>
</dbReference>
<keyword evidence="3 8" id="KW-0732">Signal</keyword>
<dbReference type="Proteomes" id="UP000706891">
    <property type="component" value="Unassembled WGS sequence"/>
</dbReference>
<keyword evidence="6" id="KW-0998">Cell outer membrane</keyword>
<dbReference type="Gene3D" id="2.60.40.2100">
    <property type="match status" value="1"/>
</dbReference>
<accession>A0A938WTS2</accession>
<evidence type="ECO:0000313" key="9">
    <source>
        <dbReference type="EMBL" id="MBM6674213.1"/>
    </source>
</evidence>
<evidence type="ECO:0000256" key="5">
    <source>
        <dbReference type="ARBA" id="ARBA00023139"/>
    </source>
</evidence>
<feature type="chain" id="PRO_5037612329" evidence="8">
    <location>
        <begin position="23"/>
        <end position="242"/>
    </location>
</feature>
<comment type="subcellular location">
    <subcellularLocation>
        <location evidence="1">Cell outer membrane</location>
    </subcellularLocation>
</comment>
<evidence type="ECO:0000256" key="7">
    <source>
        <dbReference type="ARBA" id="ARBA00023288"/>
    </source>
</evidence>
<proteinExistence type="inferred from homology"/>
<feature type="non-terminal residue" evidence="9">
    <location>
        <position position="242"/>
    </location>
</feature>
<sequence length="242" mass="27050">MKRLIKHLYMLAVMAAGTGVMASCDMMEQDLDDCPYGLYVNFKYDYNLQRADMFNDHVGSVTLYIFDEDGNLVKTQEESNVGGVSPLSDPGYAMHITDLAPGHYQFIALAGQKPYGDMLETTRAKFVRNDMAAGALMQSLEINLDKGATVTGPDGATYYSIENNGLPLDTLWHGMMTEPVEVYPMSSNRAAYATVPLVRDTKHINVALRELDDPTVMDIAKYDMYITDHNSRILWDLSLIHI</sequence>
<dbReference type="AlphaFoldDB" id="A0A938WTS2"/>
<name>A0A938WTS2_9BACT</name>
<gene>
    <name evidence="9" type="ORF">H6A34_10045</name>
</gene>
<evidence type="ECO:0000256" key="4">
    <source>
        <dbReference type="ARBA" id="ARBA00023136"/>
    </source>
</evidence>
<evidence type="ECO:0000256" key="8">
    <source>
        <dbReference type="SAM" id="SignalP"/>
    </source>
</evidence>
<reference evidence="9" key="2">
    <citation type="journal article" date="2021" name="Sci. Rep.">
        <title>The distribution of antibiotic resistance genes in chicken gut microbiota commensals.</title>
        <authorList>
            <person name="Juricova H."/>
            <person name="Matiasovicova J."/>
            <person name="Kubasova T."/>
            <person name="Cejkova D."/>
            <person name="Rychlik I."/>
        </authorList>
    </citation>
    <scope>NUCLEOTIDE SEQUENCE</scope>
    <source>
        <strain evidence="9">An824</strain>
    </source>
</reference>
<dbReference type="PROSITE" id="PS51257">
    <property type="entry name" value="PROKAR_LIPOPROTEIN"/>
    <property type="match status" value="1"/>
</dbReference>